<keyword evidence="2" id="KW-1185">Reference proteome</keyword>
<sequence length="95" mass="10361">MNDQVTLIGLNNFLGTYDLNADFTGGAPEPGEVLLGLIDSAADSVEHGMNTCCLILQRNQCENEVAFPHGARFEFNIERSALGLVIGYDRMVENL</sequence>
<name>C2JVA7_LACRM</name>
<reference evidence="1" key="1">
    <citation type="submission" date="2009-01" db="EMBL/GenBank/DDBJ databases">
        <authorList>
            <person name="Qin X."/>
            <person name="Bachman B."/>
            <person name="Battles P."/>
            <person name="Bell A."/>
            <person name="Bess C."/>
            <person name="Bickham C."/>
            <person name="Chaboub L."/>
            <person name="Chen D."/>
            <person name="Coyle M."/>
            <person name="Deiros D.R."/>
            <person name="Dinh H."/>
            <person name="Forbes L."/>
            <person name="Fowler G."/>
            <person name="Francisco L."/>
            <person name="Fu Q."/>
            <person name="Gubbala S."/>
            <person name="Hale W."/>
            <person name="Han Y."/>
            <person name="Hemphill L."/>
            <person name="Highlander S.K."/>
            <person name="Hirani K."/>
            <person name="Hogues M."/>
            <person name="Jackson L."/>
            <person name="Jakkamsetti A."/>
            <person name="Javaid M."/>
            <person name="Jiang H."/>
            <person name="Korchina V."/>
            <person name="Kovar C."/>
            <person name="Lara F."/>
            <person name="Lee S."/>
            <person name="Mata R."/>
            <person name="Mathew T."/>
            <person name="Moen C."/>
            <person name="Morales K."/>
            <person name="Munidasa M."/>
            <person name="Nazareth L."/>
            <person name="Ngo R."/>
            <person name="Nguyen L."/>
            <person name="Okwuonu G."/>
            <person name="Ongeri F."/>
            <person name="Patil S."/>
            <person name="Petrosino J."/>
            <person name="Pham C."/>
            <person name="Pham P."/>
            <person name="Pu L.-L."/>
            <person name="Puazo M."/>
            <person name="Raj R."/>
            <person name="Reid J."/>
            <person name="Rouhana J."/>
            <person name="Saada N."/>
            <person name="Shang Y."/>
            <person name="Simmons D."/>
            <person name="Thornton R."/>
            <person name="Warren J."/>
            <person name="Weissenberger G."/>
            <person name="Zhang J."/>
            <person name="Zhang L."/>
            <person name="Zhou C."/>
            <person name="Zhu D."/>
            <person name="Muzny D."/>
            <person name="Worley K."/>
            <person name="Gibbs R."/>
        </authorList>
    </citation>
    <scope>NUCLEOTIDE SEQUENCE [LARGE SCALE GENOMIC DNA]</scope>
    <source>
        <strain evidence="1">LMS2-1</strain>
    </source>
</reference>
<accession>C2JVA7</accession>
<dbReference type="HOGENOM" id="CLU_2493945_0_0_9"/>
<dbReference type="Proteomes" id="UP000004525">
    <property type="component" value="Unassembled WGS sequence"/>
</dbReference>
<proteinExistence type="predicted"/>
<dbReference type="AlphaFoldDB" id="C2JVA7"/>
<organism evidence="1 2">
    <name type="scientific">Lacticaseibacillus rhamnosus (strain LMS2-1)</name>
    <dbReference type="NCBI Taxonomy" id="525361"/>
    <lineage>
        <taxon>Bacteria</taxon>
        <taxon>Bacillati</taxon>
        <taxon>Bacillota</taxon>
        <taxon>Bacilli</taxon>
        <taxon>Lactobacillales</taxon>
        <taxon>Lactobacillaceae</taxon>
        <taxon>Lacticaseibacillus</taxon>
    </lineage>
</organism>
<evidence type="ECO:0000313" key="1">
    <source>
        <dbReference type="EMBL" id="EEN81023.1"/>
    </source>
</evidence>
<evidence type="ECO:0000313" key="2">
    <source>
        <dbReference type="Proteomes" id="UP000004525"/>
    </source>
</evidence>
<gene>
    <name evidence="1" type="ORF">HMPREF0539_0841</name>
</gene>
<dbReference type="RefSeq" id="WP_005691190.1">
    <property type="nucleotide sequence ID" value="NZ_GG692961.1"/>
</dbReference>
<comment type="caution">
    <text evidence="1">The sequence shown here is derived from an EMBL/GenBank/DDBJ whole genome shotgun (WGS) entry which is preliminary data.</text>
</comment>
<protein>
    <submittedName>
        <fullName evidence="1">Uncharacterized protein</fullName>
    </submittedName>
</protein>
<dbReference type="EMBL" id="ACIZ01000039">
    <property type="protein sequence ID" value="EEN81023.1"/>
    <property type="molecule type" value="Genomic_DNA"/>
</dbReference>